<dbReference type="RefSeq" id="WP_280319059.1">
    <property type="nucleotide sequence ID" value="NZ_CP118605.1"/>
</dbReference>
<keyword evidence="1" id="KW-0812">Transmembrane</keyword>
<feature type="transmembrane region" description="Helical" evidence="1">
    <location>
        <begin position="28"/>
        <end position="44"/>
    </location>
</feature>
<dbReference type="InterPro" id="IPR010718">
    <property type="entry name" value="DUF1294"/>
</dbReference>
<evidence type="ECO:0000256" key="1">
    <source>
        <dbReference type="SAM" id="Phobius"/>
    </source>
</evidence>
<reference evidence="2 3" key="1">
    <citation type="submission" date="2023-02" db="EMBL/GenBank/DDBJ databases">
        <title>Description and genomic characterization of Microbulbifer bruguierae sp. nov., isolated from the sediment of mangrove plant Bruguiera sexangula.</title>
        <authorList>
            <person name="Long M."/>
        </authorList>
    </citation>
    <scope>NUCLEOTIDE SEQUENCE [LARGE SCALE GENOMIC DNA]</scope>
    <source>
        <strain evidence="2 3">H12</strain>
    </source>
</reference>
<name>A0ABY8NAE6_9GAMM</name>
<protein>
    <submittedName>
        <fullName evidence="2">DUF1294 domain-containing protein</fullName>
    </submittedName>
</protein>
<proteinExistence type="predicted"/>
<keyword evidence="1" id="KW-1133">Transmembrane helix</keyword>
<sequence>MTIWISLVFFALVGISVALGKLPPLVLIVYFWLSLLTYLIYYLDKSAARSGSWRTKESTLHLLSFLGGWPGALIAQQRFRHKTRKQPFRFLFWLTVLGNLGILVWLHTAEGSAYLNMLLGNNRDFPF</sequence>
<feature type="transmembrane region" description="Helical" evidence="1">
    <location>
        <begin position="90"/>
        <end position="108"/>
    </location>
</feature>
<organism evidence="2 3">
    <name type="scientific">Microbulbifer bruguierae</name>
    <dbReference type="NCBI Taxonomy" id="3029061"/>
    <lineage>
        <taxon>Bacteria</taxon>
        <taxon>Pseudomonadati</taxon>
        <taxon>Pseudomonadota</taxon>
        <taxon>Gammaproteobacteria</taxon>
        <taxon>Cellvibrionales</taxon>
        <taxon>Microbulbiferaceae</taxon>
        <taxon>Microbulbifer</taxon>
    </lineage>
</organism>
<evidence type="ECO:0000313" key="3">
    <source>
        <dbReference type="Proteomes" id="UP001236500"/>
    </source>
</evidence>
<evidence type="ECO:0000313" key="2">
    <source>
        <dbReference type="EMBL" id="WGL15884.1"/>
    </source>
</evidence>
<keyword evidence="1" id="KW-0472">Membrane</keyword>
<dbReference type="EMBL" id="CP118605">
    <property type="protein sequence ID" value="WGL15884.1"/>
    <property type="molecule type" value="Genomic_DNA"/>
</dbReference>
<keyword evidence="3" id="KW-1185">Reference proteome</keyword>
<dbReference type="Pfam" id="PF06961">
    <property type="entry name" value="DUF1294"/>
    <property type="match status" value="1"/>
</dbReference>
<dbReference type="Proteomes" id="UP001236500">
    <property type="component" value="Chromosome"/>
</dbReference>
<accession>A0ABY8NAE6</accession>
<gene>
    <name evidence="2" type="ORF">PVT68_14030</name>
</gene>